<evidence type="ECO:0000313" key="2">
    <source>
        <dbReference type="Proteomes" id="UP000682134"/>
    </source>
</evidence>
<gene>
    <name evidence="1" type="ORF">J5Y03_10080</name>
</gene>
<dbReference type="Pfam" id="PF09393">
    <property type="entry name" value="DUF2001"/>
    <property type="match status" value="1"/>
</dbReference>
<protein>
    <submittedName>
        <fullName evidence="1">Phage tail tube protein</fullName>
    </submittedName>
</protein>
<dbReference type="AlphaFoldDB" id="A0A940NPU7"/>
<sequence>MEKMIADKAISGTFGEVWIDGEKFAEATGLQAKIDILKEDVPICGAKNGKGKKQMGWEGKGSIELTKVNSRLLKKQVEALQSGKSLVVTIVSKLADPASNGAERIALKNVTFDDISLADWSANKIITEQKPFTFDDFELLDLIS</sequence>
<accession>A0A940NPU7</accession>
<dbReference type="Gene3D" id="2.30.110.40">
    <property type="entry name" value="Phage tail tube protein"/>
    <property type="match status" value="1"/>
</dbReference>
<dbReference type="InterPro" id="IPR038628">
    <property type="entry name" value="XkdM-like_sf"/>
</dbReference>
<organism evidence="1 2">
    <name type="scientific">Gottfriedia endophytica</name>
    <dbReference type="NCBI Taxonomy" id="2820819"/>
    <lineage>
        <taxon>Bacteria</taxon>
        <taxon>Bacillati</taxon>
        <taxon>Bacillota</taxon>
        <taxon>Bacilli</taxon>
        <taxon>Bacillales</taxon>
        <taxon>Bacillaceae</taxon>
        <taxon>Gottfriedia</taxon>
    </lineage>
</organism>
<reference evidence="1" key="1">
    <citation type="submission" date="2021-04" db="EMBL/GenBank/DDBJ databases">
        <title>Genome seq and assembly of Bacillus sp.</title>
        <authorList>
            <person name="Chhetri G."/>
        </authorList>
    </citation>
    <scope>NUCLEOTIDE SEQUENCE</scope>
    <source>
        <strain evidence="1">RG28</strain>
    </source>
</reference>
<proteinExistence type="predicted"/>
<dbReference type="EMBL" id="JAGIYQ010000005">
    <property type="protein sequence ID" value="MBP0725535.1"/>
    <property type="molecule type" value="Genomic_DNA"/>
</dbReference>
<dbReference type="RefSeq" id="WP_209405179.1">
    <property type="nucleotide sequence ID" value="NZ_JAGIYQ010000005.1"/>
</dbReference>
<dbReference type="SUPFAM" id="SSF69279">
    <property type="entry name" value="Phage tail proteins"/>
    <property type="match status" value="1"/>
</dbReference>
<keyword evidence="2" id="KW-1185">Reference proteome</keyword>
<comment type="caution">
    <text evidence="1">The sequence shown here is derived from an EMBL/GenBank/DDBJ whole genome shotgun (WGS) entry which is preliminary data.</text>
</comment>
<dbReference type="InterPro" id="IPR018989">
    <property type="entry name" value="DUF2001"/>
</dbReference>
<name>A0A940NPU7_9BACI</name>
<evidence type="ECO:0000313" key="1">
    <source>
        <dbReference type="EMBL" id="MBP0725535.1"/>
    </source>
</evidence>
<dbReference type="Proteomes" id="UP000682134">
    <property type="component" value="Unassembled WGS sequence"/>
</dbReference>